<dbReference type="InterPro" id="IPR018755">
    <property type="entry name" value="Phage_Mu_Gp48"/>
</dbReference>
<sequence>MRTLTEIQRDMHDYLPRYYEDVPIATNIINRETAEAAQINADIYDVLAQFFVDTATWALPRWERNFALKTDEAKPVEQRRAALKSRIRGVGTVTAELIESIAEAYANGEVEVVEDNANYTVKLTFVSALGQPPNFADLEAAIRDAMPAHLAVEYVFLYTTFGALENYAVTFGDIETAGLTFAQLEIWEGP</sequence>
<evidence type="ECO:0008006" key="2">
    <source>
        <dbReference type="Google" id="ProtNLM"/>
    </source>
</evidence>
<dbReference type="AlphaFoldDB" id="A0A1B2DJ68"/>
<dbReference type="Pfam" id="PF10076">
    <property type="entry name" value="Phage_Mu_Gp48"/>
    <property type="match status" value="1"/>
</dbReference>
<evidence type="ECO:0000313" key="1">
    <source>
        <dbReference type="EMBL" id="ANY67743.1"/>
    </source>
</evidence>
<name>A0A1B2DJ68_9BACL</name>
<reference evidence="1" key="1">
    <citation type="submission" date="2016-08" db="EMBL/GenBank/DDBJ databases">
        <title>Complete Genome Seqeunce of Paenibacillus sp. BIHB 4019 from tea rhizoplane.</title>
        <authorList>
            <person name="Thakur R."/>
            <person name="Swarnkar M.K."/>
            <person name="Gulati A."/>
        </authorList>
    </citation>
    <scope>NUCLEOTIDE SEQUENCE [LARGE SCALE GENOMIC DNA]</scope>
    <source>
        <strain evidence="1">BIHB4019</strain>
    </source>
</reference>
<proteinExistence type="predicted"/>
<accession>A0A1B2DJ68</accession>
<dbReference type="EMBL" id="CP016808">
    <property type="protein sequence ID" value="ANY67743.1"/>
    <property type="molecule type" value="Genomic_DNA"/>
</dbReference>
<organism evidence="1">
    <name type="scientific">Paenibacillus sp. BIHB 4019</name>
    <dbReference type="NCBI Taxonomy" id="1870819"/>
    <lineage>
        <taxon>Bacteria</taxon>
        <taxon>Bacillati</taxon>
        <taxon>Bacillota</taxon>
        <taxon>Bacilli</taxon>
        <taxon>Bacillales</taxon>
        <taxon>Paenibacillaceae</taxon>
        <taxon>Paenibacillus</taxon>
    </lineage>
</organism>
<protein>
    <recommendedName>
        <fullName evidence="2">Phage portal protein</fullName>
    </recommendedName>
</protein>
<gene>
    <name evidence="1" type="ORF">BBD42_15670</name>
</gene>
<dbReference type="RefSeq" id="WP_237163112.1">
    <property type="nucleotide sequence ID" value="NZ_CP016808.1"/>
</dbReference>